<dbReference type="AlphaFoldDB" id="A0A3B4UPF0"/>
<proteinExistence type="predicted"/>
<dbReference type="Ensembl" id="ENSSDUT00000020600.1">
    <property type="protein sequence ID" value="ENSSDUP00000020242.1"/>
    <property type="gene ID" value="ENSSDUG00000014720.1"/>
</dbReference>
<dbReference type="Proteomes" id="UP000261420">
    <property type="component" value="Unplaced"/>
</dbReference>
<reference evidence="1" key="1">
    <citation type="submission" date="2025-08" db="UniProtKB">
        <authorList>
            <consortium name="Ensembl"/>
        </authorList>
    </citation>
    <scope>IDENTIFICATION</scope>
</reference>
<organism evidence="1 2">
    <name type="scientific">Seriola dumerili</name>
    <name type="common">Greater amberjack</name>
    <name type="synonym">Caranx dumerili</name>
    <dbReference type="NCBI Taxonomy" id="41447"/>
    <lineage>
        <taxon>Eukaryota</taxon>
        <taxon>Metazoa</taxon>
        <taxon>Chordata</taxon>
        <taxon>Craniata</taxon>
        <taxon>Vertebrata</taxon>
        <taxon>Euteleostomi</taxon>
        <taxon>Actinopterygii</taxon>
        <taxon>Neopterygii</taxon>
        <taxon>Teleostei</taxon>
        <taxon>Neoteleostei</taxon>
        <taxon>Acanthomorphata</taxon>
        <taxon>Carangaria</taxon>
        <taxon>Carangiformes</taxon>
        <taxon>Carangidae</taxon>
        <taxon>Seriola</taxon>
    </lineage>
</organism>
<evidence type="ECO:0000313" key="2">
    <source>
        <dbReference type="Proteomes" id="UP000261420"/>
    </source>
</evidence>
<accession>A0A3B4UPF0</accession>
<name>A0A3B4UPF0_SERDU</name>
<evidence type="ECO:0000313" key="1">
    <source>
        <dbReference type="Ensembl" id="ENSSDUP00000020242.1"/>
    </source>
</evidence>
<sequence length="121" mass="13043">SSSSTVDSDEDWLHSVGVKPHLTLPAELLVRALDDFIHFGVHLHAALSGDGLAELQIVEALGGHEAALSLPPGAARSWGSADRVTIDVDWWKRGQEPLHPGAMKPVQVLPAEIYTLAFLKH</sequence>
<reference evidence="1" key="2">
    <citation type="submission" date="2025-09" db="UniProtKB">
        <authorList>
            <consortium name="Ensembl"/>
        </authorList>
    </citation>
    <scope>IDENTIFICATION</scope>
</reference>
<protein>
    <submittedName>
        <fullName evidence="1">Uncharacterized protein</fullName>
    </submittedName>
</protein>
<keyword evidence="2" id="KW-1185">Reference proteome</keyword>